<dbReference type="GO" id="GO:0043590">
    <property type="term" value="C:bacterial nucleoid"/>
    <property type="evidence" value="ECO:0007669"/>
    <property type="project" value="TreeGrafter"/>
</dbReference>
<proteinExistence type="inferred from homology"/>
<dbReference type="SUPFAM" id="SSF50249">
    <property type="entry name" value="Nucleic acid-binding proteins"/>
    <property type="match status" value="1"/>
</dbReference>
<reference evidence="10" key="2">
    <citation type="submission" date="2020-09" db="EMBL/GenBank/DDBJ databases">
        <authorList>
            <person name="Sun Q."/>
            <person name="Zhou Y."/>
        </authorList>
    </citation>
    <scope>NUCLEOTIDE SEQUENCE</scope>
    <source>
        <strain evidence="10">CGMCC 1.12181</strain>
    </source>
</reference>
<dbReference type="InterPro" id="IPR012340">
    <property type="entry name" value="NA-bd_OB-fold"/>
</dbReference>
<dbReference type="Pfam" id="PF02565">
    <property type="entry name" value="RecO_C"/>
    <property type="match status" value="1"/>
</dbReference>
<dbReference type="SUPFAM" id="SSF57863">
    <property type="entry name" value="ArfGap/RecO-like zinc finger"/>
    <property type="match status" value="1"/>
</dbReference>
<evidence type="ECO:0000256" key="1">
    <source>
        <dbReference type="ARBA" id="ARBA00003065"/>
    </source>
</evidence>
<dbReference type="GO" id="GO:0006310">
    <property type="term" value="P:DNA recombination"/>
    <property type="evidence" value="ECO:0007669"/>
    <property type="project" value="UniProtKB-UniRule"/>
</dbReference>
<dbReference type="AlphaFoldDB" id="A0A917FMX6"/>
<dbReference type="GO" id="GO:0006302">
    <property type="term" value="P:double-strand break repair"/>
    <property type="evidence" value="ECO:0007669"/>
    <property type="project" value="TreeGrafter"/>
</dbReference>
<comment type="similarity">
    <text evidence="2 8">Belongs to the RecO family.</text>
</comment>
<keyword evidence="6 8" id="KW-0234">DNA repair</keyword>
<evidence type="ECO:0000313" key="10">
    <source>
        <dbReference type="EMBL" id="GGF90295.1"/>
    </source>
</evidence>
<dbReference type="InterPro" id="IPR022572">
    <property type="entry name" value="DNA_rep/recomb_RecO_N"/>
</dbReference>
<dbReference type="Gene3D" id="1.20.1440.120">
    <property type="entry name" value="Recombination protein O, C-terminal domain"/>
    <property type="match status" value="1"/>
</dbReference>
<keyword evidence="11" id="KW-1185">Reference proteome</keyword>
<evidence type="ECO:0000256" key="7">
    <source>
        <dbReference type="ARBA" id="ARBA00033409"/>
    </source>
</evidence>
<comment type="caution">
    <text evidence="10">The sequence shown here is derived from an EMBL/GenBank/DDBJ whole genome shotgun (WGS) entry which is preliminary data.</text>
</comment>
<dbReference type="PANTHER" id="PTHR33991">
    <property type="entry name" value="DNA REPAIR PROTEIN RECO"/>
    <property type="match status" value="1"/>
</dbReference>
<evidence type="ECO:0000313" key="11">
    <source>
        <dbReference type="Proteomes" id="UP000605253"/>
    </source>
</evidence>
<gene>
    <name evidence="8" type="primary">recO</name>
    <name evidence="10" type="ORF">GCM10011365_09290</name>
</gene>
<dbReference type="InterPro" id="IPR003717">
    <property type="entry name" value="RecO"/>
</dbReference>
<dbReference type="NCBIfam" id="TIGR00613">
    <property type="entry name" value="reco"/>
    <property type="match status" value="1"/>
</dbReference>
<dbReference type="Proteomes" id="UP000605253">
    <property type="component" value="Unassembled WGS sequence"/>
</dbReference>
<keyword evidence="4 8" id="KW-0227">DNA damage</keyword>
<organism evidence="10 11">
    <name type="scientific">Marinicella pacifica</name>
    <dbReference type="NCBI Taxonomy" id="1171543"/>
    <lineage>
        <taxon>Bacteria</taxon>
        <taxon>Pseudomonadati</taxon>
        <taxon>Pseudomonadota</taxon>
        <taxon>Gammaproteobacteria</taxon>
        <taxon>Lysobacterales</taxon>
        <taxon>Marinicellaceae</taxon>
        <taxon>Marinicella</taxon>
    </lineage>
</organism>
<dbReference type="Pfam" id="PF11967">
    <property type="entry name" value="RecO_N"/>
    <property type="match status" value="1"/>
</dbReference>
<evidence type="ECO:0000256" key="6">
    <source>
        <dbReference type="ARBA" id="ARBA00023204"/>
    </source>
</evidence>
<dbReference type="PANTHER" id="PTHR33991:SF1">
    <property type="entry name" value="DNA REPAIR PROTEIN RECO"/>
    <property type="match status" value="1"/>
</dbReference>
<accession>A0A917FMX6</accession>
<dbReference type="Gene3D" id="2.40.50.140">
    <property type="entry name" value="Nucleic acid-binding proteins"/>
    <property type="match status" value="1"/>
</dbReference>
<name>A0A917FMX6_9GAMM</name>
<dbReference type="HAMAP" id="MF_00201">
    <property type="entry name" value="RecO"/>
    <property type="match status" value="1"/>
</dbReference>
<protein>
    <recommendedName>
        <fullName evidence="3 8">DNA repair protein RecO</fullName>
    </recommendedName>
    <alternativeName>
        <fullName evidence="7 8">Recombination protein O</fullName>
    </alternativeName>
</protein>
<dbReference type="InterPro" id="IPR037278">
    <property type="entry name" value="ARFGAP/RecO"/>
</dbReference>
<dbReference type="InterPro" id="IPR042242">
    <property type="entry name" value="RecO_C"/>
</dbReference>
<evidence type="ECO:0000259" key="9">
    <source>
        <dbReference type="Pfam" id="PF11967"/>
    </source>
</evidence>
<dbReference type="RefSeq" id="WP_188364524.1">
    <property type="nucleotide sequence ID" value="NZ_BAABJF010000017.1"/>
</dbReference>
<comment type="function">
    <text evidence="1 8">Involved in DNA repair and RecF pathway recombination.</text>
</comment>
<keyword evidence="5 8" id="KW-0233">DNA recombination</keyword>
<evidence type="ECO:0000256" key="3">
    <source>
        <dbReference type="ARBA" id="ARBA00021310"/>
    </source>
</evidence>
<reference evidence="10" key="1">
    <citation type="journal article" date="2014" name="Int. J. Syst. Evol. Microbiol.">
        <title>Complete genome sequence of Corynebacterium casei LMG S-19264T (=DSM 44701T), isolated from a smear-ripened cheese.</title>
        <authorList>
            <consortium name="US DOE Joint Genome Institute (JGI-PGF)"/>
            <person name="Walter F."/>
            <person name="Albersmeier A."/>
            <person name="Kalinowski J."/>
            <person name="Ruckert C."/>
        </authorList>
    </citation>
    <scope>NUCLEOTIDE SEQUENCE</scope>
    <source>
        <strain evidence="10">CGMCC 1.12181</strain>
    </source>
</reference>
<evidence type="ECO:0000256" key="5">
    <source>
        <dbReference type="ARBA" id="ARBA00023172"/>
    </source>
</evidence>
<evidence type="ECO:0000256" key="4">
    <source>
        <dbReference type="ARBA" id="ARBA00022763"/>
    </source>
</evidence>
<evidence type="ECO:0000256" key="8">
    <source>
        <dbReference type="HAMAP-Rule" id="MF_00201"/>
    </source>
</evidence>
<sequence>MITDQAFVLHTLTYQNSSQIVRLLCRQHGRIDAIAKGSRGSKSPFKGHLQPFIETAICCQGKRDLKTLTRAEQSAVIGSLNYLNQVAMLYCNELLLLLNMDEEMAIRVYPVYRDLLTALAKNQSVALLLRYFELQLCELSGYALTVDPDMADEAILVFQPDQGLVGSHGHQNCDADTFRRFSRYETITDEELRGLNRLFRSVVHHLVGGRRIRSRELLRR</sequence>
<dbReference type="EMBL" id="BMEO01000003">
    <property type="protein sequence ID" value="GGF90295.1"/>
    <property type="molecule type" value="Genomic_DNA"/>
</dbReference>
<feature type="domain" description="DNA replication/recombination mediator RecO N-terminal" evidence="9">
    <location>
        <begin position="2"/>
        <end position="73"/>
    </location>
</feature>
<evidence type="ECO:0000256" key="2">
    <source>
        <dbReference type="ARBA" id="ARBA00007452"/>
    </source>
</evidence>